<accession>A0A2U1PX87</accession>
<dbReference type="OrthoDB" id="1628597at2759"/>
<dbReference type="Gene3D" id="3.30.559.10">
    <property type="entry name" value="Chloramphenicol acetyltransferase-like domain"/>
    <property type="match status" value="2"/>
</dbReference>
<dbReference type="STRING" id="35608.A0A2U1PX87"/>
<dbReference type="PANTHER" id="PTHR31147:SF66">
    <property type="entry name" value="OS05G0315700 PROTEIN"/>
    <property type="match status" value="1"/>
</dbReference>
<organism evidence="3 4">
    <name type="scientific">Artemisia annua</name>
    <name type="common">Sweet wormwood</name>
    <dbReference type="NCBI Taxonomy" id="35608"/>
    <lineage>
        <taxon>Eukaryota</taxon>
        <taxon>Viridiplantae</taxon>
        <taxon>Streptophyta</taxon>
        <taxon>Embryophyta</taxon>
        <taxon>Tracheophyta</taxon>
        <taxon>Spermatophyta</taxon>
        <taxon>Magnoliopsida</taxon>
        <taxon>eudicotyledons</taxon>
        <taxon>Gunneridae</taxon>
        <taxon>Pentapetalae</taxon>
        <taxon>asterids</taxon>
        <taxon>campanulids</taxon>
        <taxon>Asterales</taxon>
        <taxon>Asteraceae</taxon>
        <taxon>Asteroideae</taxon>
        <taxon>Anthemideae</taxon>
        <taxon>Artemisiinae</taxon>
        <taxon>Artemisia</taxon>
    </lineage>
</organism>
<evidence type="ECO:0000313" key="3">
    <source>
        <dbReference type="EMBL" id="PWA90336.1"/>
    </source>
</evidence>
<dbReference type="Pfam" id="PF02458">
    <property type="entry name" value="Transferase"/>
    <property type="match status" value="1"/>
</dbReference>
<proteinExistence type="inferred from homology"/>
<keyword evidence="2 3" id="KW-0808">Transferase</keyword>
<dbReference type="EMBL" id="PKPP01000636">
    <property type="protein sequence ID" value="PWA90336.1"/>
    <property type="molecule type" value="Genomic_DNA"/>
</dbReference>
<evidence type="ECO:0000256" key="2">
    <source>
        <dbReference type="ARBA" id="ARBA00022679"/>
    </source>
</evidence>
<sequence length="167" mass="18998">MCDGTRMVKFMTTWSEMTRGALTPSTLPVWQRELLSARDPPRVTCNHCEYDEVADNEGTITISSDDMTQRSFFFGPAEVTALRRFSPMHLQHCTTFDVLTASIWRCRTIALQPNLKEDMRIICVMDARSKFNPPIHLGYYGNVLTFATAISTAQDLCNKPLSTHWSL</sequence>
<dbReference type="Proteomes" id="UP000245207">
    <property type="component" value="Unassembled WGS sequence"/>
</dbReference>
<dbReference type="GO" id="GO:0016740">
    <property type="term" value="F:transferase activity"/>
    <property type="evidence" value="ECO:0007669"/>
    <property type="project" value="UniProtKB-KW"/>
</dbReference>
<dbReference type="PANTHER" id="PTHR31147">
    <property type="entry name" value="ACYL TRANSFERASE 4"/>
    <property type="match status" value="1"/>
</dbReference>
<keyword evidence="4" id="KW-1185">Reference proteome</keyword>
<comment type="similarity">
    <text evidence="1">Belongs to the plant acyltransferase family.</text>
</comment>
<comment type="caution">
    <text evidence="3">The sequence shown here is derived from an EMBL/GenBank/DDBJ whole genome shotgun (WGS) entry which is preliminary data.</text>
</comment>
<reference evidence="3 4" key="1">
    <citation type="journal article" date="2018" name="Mol. Plant">
        <title>The genome of Artemisia annua provides insight into the evolution of Asteraceae family and artemisinin biosynthesis.</title>
        <authorList>
            <person name="Shen Q."/>
            <person name="Zhang L."/>
            <person name="Liao Z."/>
            <person name="Wang S."/>
            <person name="Yan T."/>
            <person name="Shi P."/>
            <person name="Liu M."/>
            <person name="Fu X."/>
            <person name="Pan Q."/>
            <person name="Wang Y."/>
            <person name="Lv Z."/>
            <person name="Lu X."/>
            <person name="Zhang F."/>
            <person name="Jiang W."/>
            <person name="Ma Y."/>
            <person name="Chen M."/>
            <person name="Hao X."/>
            <person name="Li L."/>
            <person name="Tang Y."/>
            <person name="Lv G."/>
            <person name="Zhou Y."/>
            <person name="Sun X."/>
            <person name="Brodelius P.E."/>
            <person name="Rose J.K.C."/>
            <person name="Tang K."/>
        </authorList>
    </citation>
    <scope>NUCLEOTIDE SEQUENCE [LARGE SCALE GENOMIC DNA]</scope>
    <source>
        <strain evidence="4">cv. Huhao1</strain>
        <tissue evidence="3">Leaf</tissue>
    </source>
</reference>
<dbReference type="InterPro" id="IPR050898">
    <property type="entry name" value="Plant_acyltransferase"/>
</dbReference>
<dbReference type="AlphaFoldDB" id="A0A2U1PX87"/>
<protein>
    <submittedName>
        <fullName evidence="3">13-hydroxylupanine O-tigloyltransferase</fullName>
    </submittedName>
</protein>
<dbReference type="InterPro" id="IPR023213">
    <property type="entry name" value="CAT-like_dom_sf"/>
</dbReference>
<evidence type="ECO:0000313" key="4">
    <source>
        <dbReference type="Proteomes" id="UP000245207"/>
    </source>
</evidence>
<gene>
    <name evidence="3" type="ORF">CTI12_AA101640</name>
</gene>
<evidence type="ECO:0000256" key="1">
    <source>
        <dbReference type="ARBA" id="ARBA00009861"/>
    </source>
</evidence>
<name>A0A2U1PX87_ARTAN</name>